<protein>
    <submittedName>
        <fullName evidence="4">Transcriptional activator of glycolytic enzymes-domain-containing protein</fullName>
    </submittedName>
</protein>
<dbReference type="PANTHER" id="PTHR37784">
    <property type="entry name" value="PROTEIN MSN1"/>
    <property type="match status" value="1"/>
</dbReference>
<feature type="coiled-coil region" evidence="1">
    <location>
        <begin position="5"/>
        <end position="39"/>
    </location>
</feature>
<keyword evidence="1" id="KW-0175">Coiled coil</keyword>
<feature type="domain" description="Transcription activator GCR1-like" evidence="3">
    <location>
        <begin position="165"/>
        <end position="241"/>
    </location>
</feature>
<dbReference type="STRING" id="13706.A0A1X2HG64"/>
<comment type="caution">
    <text evidence="4">The sequence shown here is derived from an EMBL/GenBank/DDBJ whole genome shotgun (WGS) entry which is preliminary data.</text>
</comment>
<dbReference type="AlphaFoldDB" id="A0A1X2HG64"/>
<sequence length="269" mass="29655">MADRTNALNSQLERVLQKLGDVQREQAQQTEKIDSLTRKVTHLSSQLANLAQVGEWAQVLSTGGTIPVNLSIAGHSNNLDTQVTSAASRISSTASSSHPSRSSGAPAARDRLPSTPRFSTTPVSPSPSASQPESSRPNKRSRYGGAATSSSDQDEDGSGPYTPTYRLSRDVKTVPELWREWHEGLPGRPSVVYMESKGSHWRANDRSYYRRRQAIITVVKKYADTHGLSYDTAVRIAEQRRAKGKYSLDFLAKNSSRMFPSPNEDQYSD</sequence>
<dbReference type="GO" id="GO:0000981">
    <property type="term" value="F:DNA-binding transcription factor activity, RNA polymerase II-specific"/>
    <property type="evidence" value="ECO:0007669"/>
    <property type="project" value="TreeGrafter"/>
</dbReference>
<dbReference type="GO" id="GO:0000978">
    <property type="term" value="F:RNA polymerase II cis-regulatory region sequence-specific DNA binding"/>
    <property type="evidence" value="ECO:0007669"/>
    <property type="project" value="TreeGrafter"/>
</dbReference>
<gene>
    <name evidence="4" type="ORF">BCR43DRAFT_490530</name>
</gene>
<organism evidence="4 5">
    <name type="scientific">Syncephalastrum racemosum</name>
    <name type="common">Filamentous fungus</name>
    <dbReference type="NCBI Taxonomy" id="13706"/>
    <lineage>
        <taxon>Eukaryota</taxon>
        <taxon>Fungi</taxon>
        <taxon>Fungi incertae sedis</taxon>
        <taxon>Mucoromycota</taxon>
        <taxon>Mucoromycotina</taxon>
        <taxon>Mucoromycetes</taxon>
        <taxon>Mucorales</taxon>
        <taxon>Syncephalastraceae</taxon>
        <taxon>Syncephalastrum</taxon>
    </lineage>
</organism>
<reference evidence="4 5" key="1">
    <citation type="submission" date="2016-07" db="EMBL/GenBank/DDBJ databases">
        <title>Pervasive Adenine N6-methylation of Active Genes in Fungi.</title>
        <authorList>
            <consortium name="DOE Joint Genome Institute"/>
            <person name="Mondo S.J."/>
            <person name="Dannebaum R.O."/>
            <person name="Kuo R.C."/>
            <person name="Labutti K."/>
            <person name="Haridas S."/>
            <person name="Kuo A."/>
            <person name="Salamov A."/>
            <person name="Ahrendt S.R."/>
            <person name="Lipzen A."/>
            <person name="Sullivan W."/>
            <person name="Andreopoulos W.B."/>
            <person name="Clum A."/>
            <person name="Lindquist E."/>
            <person name="Daum C."/>
            <person name="Ramamoorthy G.K."/>
            <person name="Gryganskyi A."/>
            <person name="Culley D."/>
            <person name="Magnuson J.K."/>
            <person name="James T.Y."/>
            <person name="O'Malley M.A."/>
            <person name="Stajich J.E."/>
            <person name="Spatafora J.W."/>
            <person name="Visel A."/>
            <person name="Grigoriev I.V."/>
        </authorList>
    </citation>
    <scope>NUCLEOTIDE SEQUENCE [LARGE SCALE GENOMIC DNA]</scope>
    <source>
        <strain evidence="4 5">NRRL 2496</strain>
    </source>
</reference>
<dbReference type="EMBL" id="MCGN01000004">
    <property type="protein sequence ID" value="ORY97900.1"/>
    <property type="molecule type" value="Genomic_DNA"/>
</dbReference>
<dbReference type="Pfam" id="PF12550">
    <property type="entry name" value="GCR1_C"/>
    <property type="match status" value="1"/>
</dbReference>
<evidence type="ECO:0000313" key="4">
    <source>
        <dbReference type="EMBL" id="ORY97900.1"/>
    </source>
</evidence>
<dbReference type="Proteomes" id="UP000242180">
    <property type="component" value="Unassembled WGS sequence"/>
</dbReference>
<dbReference type="OrthoDB" id="2287578at2759"/>
<keyword evidence="5" id="KW-1185">Reference proteome</keyword>
<evidence type="ECO:0000313" key="5">
    <source>
        <dbReference type="Proteomes" id="UP000242180"/>
    </source>
</evidence>
<accession>A0A1X2HG64</accession>
<dbReference type="InterPro" id="IPR052146">
    <property type="entry name" value="HOT1"/>
</dbReference>
<dbReference type="InParanoid" id="A0A1X2HG64"/>
<dbReference type="PANTHER" id="PTHR37784:SF4">
    <property type="entry name" value="TRANSCRIPTION FACTOR-LIKE PROTEIN EUC1"/>
    <property type="match status" value="1"/>
</dbReference>
<evidence type="ECO:0000259" key="3">
    <source>
        <dbReference type="Pfam" id="PF12550"/>
    </source>
</evidence>
<feature type="compositionally biased region" description="Low complexity" evidence="2">
    <location>
        <begin position="85"/>
        <end position="135"/>
    </location>
</feature>
<dbReference type="InterPro" id="IPR022210">
    <property type="entry name" value="TF_GCR1-like"/>
</dbReference>
<dbReference type="GO" id="GO:0060963">
    <property type="term" value="P:positive regulation of ribosomal protein gene transcription by RNA polymerase II"/>
    <property type="evidence" value="ECO:0007669"/>
    <property type="project" value="TreeGrafter"/>
</dbReference>
<name>A0A1X2HG64_SYNRA</name>
<feature type="region of interest" description="Disordered" evidence="2">
    <location>
        <begin position="83"/>
        <end position="167"/>
    </location>
</feature>
<evidence type="ECO:0000256" key="1">
    <source>
        <dbReference type="SAM" id="Coils"/>
    </source>
</evidence>
<evidence type="ECO:0000256" key="2">
    <source>
        <dbReference type="SAM" id="MobiDB-lite"/>
    </source>
</evidence>
<proteinExistence type="predicted"/>